<reference evidence="5 6" key="1">
    <citation type="journal article" date="2018" name="J. Microbiol.">
        <title>Baekduia soli gen. nov., sp. nov., a novel bacterium isolated from the soil of Baekdu Mountain and proposal of a novel family name, Baekduiaceae fam. nov.</title>
        <authorList>
            <person name="An D.S."/>
            <person name="Siddiqi M.Z."/>
            <person name="Kim K.H."/>
            <person name="Yu H.S."/>
            <person name="Im W.T."/>
        </authorList>
    </citation>
    <scope>NUCLEOTIDE SEQUENCE [LARGE SCALE GENOMIC DNA]</scope>
    <source>
        <strain evidence="5 6">BR7-21</strain>
    </source>
</reference>
<protein>
    <submittedName>
        <fullName evidence="5">Long-chain fatty acid--CoA ligase</fullName>
    </submittedName>
</protein>
<evidence type="ECO:0000256" key="1">
    <source>
        <dbReference type="ARBA" id="ARBA00006432"/>
    </source>
</evidence>
<evidence type="ECO:0000313" key="6">
    <source>
        <dbReference type="Proteomes" id="UP000321805"/>
    </source>
</evidence>
<evidence type="ECO:0000259" key="3">
    <source>
        <dbReference type="Pfam" id="PF00501"/>
    </source>
</evidence>
<dbReference type="PANTHER" id="PTHR43201">
    <property type="entry name" value="ACYL-COA SYNTHETASE"/>
    <property type="match status" value="1"/>
</dbReference>
<sequence>MDPMALMYTSGSTGRPKGVLQPNAGYQTAGQAYVDRMGITADDVWICTLPLFHAGGTHLMLAPTIAAGASLVLVPRFDVRAFWPQVHAHDATLTLLFPAQMSMLLSLPEDPTDRDNELRLSISHVVNPAFTERFGVEILTTFSQTESLGMGALTPPGSRNVAPGVVGPALPPELEIRVVDPAGDEVPRGERGEICLRHPHLMLGYHRDPENTGAALRDGWLRTGDIGTLDDRGWLTYRGRIKHMIKRMGENIAGEEVEFALMRHPDVEEAVVCSVPDPIRTEEVFAIVRGRDGRAPDIAALIAWIGDELSAWKLPRYVRVDATPFPRLPNGKLDRVTLTRDVDPADAWDREAHRVRLVDPA</sequence>
<dbReference type="Gene3D" id="3.40.50.12780">
    <property type="entry name" value="N-terminal domain of ligase-like"/>
    <property type="match status" value="1"/>
</dbReference>
<evidence type="ECO:0000259" key="4">
    <source>
        <dbReference type="Pfam" id="PF13193"/>
    </source>
</evidence>
<dbReference type="CDD" id="cd04433">
    <property type="entry name" value="AFD_class_I"/>
    <property type="match status" value="1"/>
</dbReference>
<organism evidence="5 6">
    <name type="scientific">Baekduia soli</name>
    <dbReference type="NCBI Taxonomy" id="496014"/>
    <lineage>
        <taxon>Bacteria</taxon>
        <taxon>Bacillati</taxon>
        <taxon>Actinomycetota</taxon>
        <taxon>Thermoleophilia</taxon>
        <taxon>Solirubrobacterales</taxon>
        <taxon>Baekduiaceae</taxon>
        <taxon>Baekduia</taxon>
    </lineage>
</organism>
<dbReference type="PANTHER" id="PTHR43201:SF5">
    <property type="entry name" value="MEDIUM-CHAIN ACYL-COA LIGASE ACSF2, MITOCHONDRIAL"/>
    <property type="match status" value="1"/>
</dbReference>
<gene>
    <name evidence="5" type="ORF">FSW04_01565</name>
</gene>
<dbReference type="GO" id="GO:0031956">
    <property type="term" value="F:medium-chain fatty acid-CoA ligase activity"/>
    <property type="evidence" value="ECO:0007669"/>
    <property type="project" value="TreeGrafter"/>
</dbReference>
<dbReference type="KEGG" id="bsol:FSW04_01565"/>
<evidence type="ECO:0000313" key="5">
    <source>
        <dbReference type="EMBL" id="QEC46393.1"/>
    </source>
</evidence>
<dbReference type="InterPro" id="IPR045851">
    <property type="entry name" value="AMP-bd_C_sf"/>
</dbReference>
<feature type="domain" description="AMP-binding enzyme C-terminal" evidence="4">
    <location>
        <begin position="256"/>
        <end position="332"/>
    </location>
</feature>
<dbReference type="PROSITE" id="PS00455">
    <property type="entry name" value="AMP_BINDING"/>
    <property type="match status" value="1"/>
</dbReference>
<dbReference type="Pfam" id="PF13193">
    <property type="entry name" value="AMP-binding_C"/>
    <property type="match status" value="1"/>
</dbReference>
<comment type="similarity">
    <text evidence="1">Belongs to the ATP-dependent AMP-binding enzyme family.</text>
</comment>
<feature type="domain" description="AMP-dependent synthetase/ligase" evidence="3">
    <location>
        <begin position="2"/>
        <end position="206"/>
    </location>
</feature>
<dbReference type="OrthoDB" id="9803968at2"/>
<dbReference type="AlphaFoldDB" id="A0A5B8U088"/>
<dbReference type="InterPro" id="IPR025110">
    <property type="entry name" value="AMP-bd_C"/>
</dbReference>
<keyword evidence="2 5" id="KW-0436">Ligase</keyword>
<dbReference type="InterPro" id="IPR020845">
    <property type="entry name" value="AMP-binding_CS"/>
</dbReference>
<dbReference type="InterPro" id="IPR000873">
    <property type="entry name" value="AMP-dep_synth/lig_dom"/>
</dbReference>
<dbReference type="EMBL" id="CP042430">
    <property type="protein sequence ID" value="QEC46393.1"/>
    <property type="molecule type" value="Genomic_DNA"/>
</dbReference>
<accession>A0A5B8U088</accession>
<dbReference type="Gene3D" id="3.30.300.30">
    <property type="match status" value="1"/>
</dbReference>
<evidence type="ECO:0000256" key="2">
    <source>
        <dbReference type="ARBA" id="ARBA00022598"/>
    </source>
</evidence>
<dbReference type="SUPFAM" id="SSF56801">
    <property type="entry name" value="Acetyl-CoA synthetase-like"/>
    <property type="match status" value="1"/>
</dbReference>
<dbReference type="GO" id="GO:0006631">
    <property type="term" value="P:fatty acid metabolic process"/>
    <property type="evidence" value="ECO:0007669"/>
    <property type="project" value="TreeGrafter"/>
</dbReference>
<dbReference type="InterPro" id="IPR042099">
    <property type="entry name" value="ANL_N_sf"/>
</dbReference>
<name>A0A5B8U088_9ACTN</name>
<dbReference type="Pfam" id="PF00501">
    <property type="entry name" value="AMP-binding"/>
    <property type="match status" value="1"/>
</dbReference>
<dbReference type="Proteomes" id="UP000321805">
    <property type="component" value="Chromosome"/>
</dbReference>
<proteinExistence type="inferred from homology"/>
<keyword evidence="6" id="KW-1185">Reference proteome</keyword>